<comment type="caution">
    <text evidence="1">The sequence shown here is derived from an EMBL/GenBank/DDBJ whole genome shotgun (WGS) entry which is preliminary data.</text>
</comment>
<dbReference type="EMBL" id="SRMA01025520">
    <property type="protein sequence ID" value="TRY93591.1"/>
    <property type="molecule type" value="Genomic_DNA"/>
</dbReference>
<evidence type="ECO:0000313" key="2">
    <source>
        <dbReference type="Proteomes" id="UP000316079"/>
    </source>
</evidence>
<keyword evidence="2" id="KW-1185">Reference proteome</keyword>
<proteinExistence type="predicted"/>
<evidence type="ECO:0000313" key="1">
    <source>
        <dbReference type="EMBL" id="TRY93591.1"/>
    </source>
</evidence>
<dbReference type="Proteomes" id="UP000316079">
    <property type="component" value="Unassembled WGS sequence"/>
</dbReference>
<sequence length="197" mass="22597">MNWNHKYEARFSTSEGKFVCVHSFKSYHQLVTANLQLPEESSNVTVFEFLMSGKTWMAFLFEKKGKSIFPVVTNGDKVEFKELPSIEVTSSIFNQSFMFEWGEGRNSGYRSLKSVAKPGKFLGVVPDEDKVTIRTQDIPDFKIVTTSTEKRLQITKELQCCSGTLQSNMFVIKKTFISVLLPKRASKKRKIRRSVRS</sequence>
<dbReference type="AlphaFoldDB" id="A0A553QUD8"/>
<accession>A0A553QUD8</accession>
<organism evidence="1 2">
    <name type="scientific">Danionella cerebrum</name>
    <dbReference type="NCBI Taxonomy" id="2873325"/>
    <lineage>
        <taxon>Eukaryota</taxon>
        <taxon>Metazoa</taxon>
        <taxon>Chordata</taxon>
        <taxon>Craniata</taxon>
        <taxon>Vertebrata</taxon>
        <taxon>Euteleostomi</taxon>
        <taxon>Actinopterygii</taxon>
        <taxon>Neopterygii</taxon>
        <taxon>Teleostei</taxon>
        <taxon>Ostariophysi</taxon>
        <taxon>Cypriniformes</taxon>
        <taxon>Danionidae</taxon>
        <taxon>Danioninae</taxon>
        <taxon>Danionella</taxon>
    </lineage>
</organism>
<protein>
    <submittedName>
        <fullName evidence="1">Uncharacterized protein</fullName>
    </submittedName>
</protein>
<name>A0A553QUD8_9TELE</name>
<reference evidence="1 2" key="1">
    <citation type="journal article" date="2019" name="Sci. Data">
        <title>Hybrid genome assembly and annotation of Danionella translucida.</title>
        <authorList>
            <person name="Kadobianskyi M."/>
            <person name="Schulze L."/>
            <person name="Schuelke M."/>
            <person name="Judkewitz B."/>
        </authorList>
    </citation>
    <scope>NUCLEOTIDE SEQUENCE [LARGE SCALE GENOMIC DNA]</scope>
    <source>
        <strain evidence="1 2">Bolton</strain>
    </source>
</reference>
<dbReference type="OrthoDB" id="10558169at2759"/>
<gene>
    <name evidence="1" type="ORF">DNTS_005188</name>
</gene>